<proteinExistence type="predicted"/>
<evidence type="ECO:0000313" key="1">
    <source>
        <dbReference type="EMBL" id="GLC51458.1"/>
    </source>
</evidence>
<dbReference type="EMBL" id="BRXU01000004">
    <property type="protein sequence ID" value="GLC51458.1"/>
    <property type="molecule type" value="Genomic_DNA"/>
</dbReference>
<dbReference type="InterPro" id="IPR017395">
    <property type="entry name" value="Chlorophyllase-like"/>
</dbReference>
<accession>A0A9W6BGQ2</accession>
<organism evidence="1 2">
    <name type="scientific">Pleodorina starrii</name>
    <dbReference type="NCBI Taxonomy" id="330485"/>
    <lineage>
        <taxon>Eukaryota</taxon>
        <taxon>Viridiplantae</taxon>
        <taxon>Chlorophyta</taxon>
        <taxon>core chlorophytes</taxon>
        <taxon>Chlorophyceae</taxon>
        <taxon>CS clade</taxon>
        <taxon>Chlamydomonadales</taxon>
        <taxon>Volvocaceae</taxon>
        <taxon>Pleodorina</taxon>
    </lineage>
</organism>
<evidence type="ECO:0008006" key="3">
    <source>
        <dbReference type="Google" id="ProtNLM"/>
    </source>
</evidence>
<evidence type="ECO:0000313" key="2">
    <source>
        <dbReference type="Proteomes" id="UP001165080"/>
    </source>
</evidence>
<dbReference type="PANTHER" id="PTHR33428:SF14">
    <property type="entry name" value="CARBOXYLESTERASE TYPE B DOMAIN-CONTAINING PROTEIN"/>
    <property type="match status" value="1"/>
</dbReference>
<dbReference type="InterPro" id="IPR029058">
    <property type="entry name" value="AB_hydrolase_fold"/>
</dbReference>
<sequence length="437" mass="44926">MINDSDLPRFCAQLRAAETLKLAGCLFNCLLTYEAPRERPMRLQGSRTANADLLVFSRRAVLATVLAPMSFVAPKHAVCAAPEPPLTAVPQRQRFEVTFEYLPVSRSEVPGMRRVQVPVEIQTPATQPGQFDTGPPVVIFSPGFLQSAASYGTFLAQLLAAGLVVVTYDKSFEELSSLVDDIDSAQLLARVRAEVASRLGEPGAGPCFLAGHSRGGKLSVLAAAERTSPQPPPLPSGLQAAEVGAIAGRGAAVSMLPYQPPPSYPVSGLVLLDPADGAFEPQDPGRYPSALPLLRNQTELADVPVLLLGAGRGGDCVPKAKSYSAFFAACRGPCALVTLKDAGHLQFLDASDSLTRSICATGRGVANTQVAAASGRLAADFIRGVAAGAAAAGGGGGGQAAAPGGASAAALERLCREGLGGVGLRYEVQVSGGGEAG</sequence>
<dbReference type="Gene3D" id="3.40.50.1820">
    <property type="entry name" value="alpha/beta hydrolase"/>
    <property type="match status" value="1"/>
</dbReference>
<protein>
    <recommendedName>
        <fullName evidence="3">Chlorophyllase</fullName>
    </recommendedName>
</protein>
<dbReference type="SUPFAM" id="SSF53474">
    <property type="entry name" value="alpha/beta-Hydrolases"/>
    <property type="match status" value="1"/>
</dbReference>
<dbReference type="GO" id="GO:0047746">
    <property type="term" value="F:chlorophyllase activity"/>
    <property type="evidence" value="ECO:0007669"/>
    <property type="project" value="TreeGrafter"/>
</dbReference>
<gene>
    <name evidence="1" type="primary">PLEST009518</name>
    <name evidence="1" type="ORF">PLESTB_000504500</name>
</gene>
<dbReference type="Pfam" id="PF07224">
    <property type="entry name" value="Chlorophyllase"/>
    <property type="match status" value="1"/>
</dbReference>
<dbReference type="PANTHER" id="PTHR33428">
    <property type="entry name" value="CHLOROPHYLLASE-2, CHLOROPLASTIC"/>
    <property type="match status" value="1"/>
</dbReference>
<keyword evidence="2" id="KW-1185">Reference proteome</keyword>
<dbReference type="AlphaFoldDB" id="A0A9W6BGQ2"/>
<comment type="caution">
    <text evidence="1">The sequence shown here is derived from an EMBL/GenBank/DDBJ whole genome shotgun (WGS) entry which is preliminary data.</text>
</comment>
<name>A0A9W6BGQ2_9CHLO</name>
<reference evidence="1 2" key="1">
    <citation type="journal article" date="2023" name="Commun. Biol.">
        <title>Reorganization of the ancestral sex-determining regions during the evolution of trioecy in Pleodorina starrii.</title>
        <authorList>
            <person name="Takahashi K."/>
            <person name="Suzuki S."/>
            <person name="Kawai-Toyooka H."/>
            <person name="Yamamoto K."/>
            <person name="Hamaji T."/>
            <person name="Ootsuki R."/>
            <person name="Yamaguchi H."/>
            <person name="Kawachi M."/>
            <person name="Higashiyama T."/>
            <person name="Nozaki H."/>
        </authorList>
    </citation>
    <scope>NUCLEOTIDE SEQUENCE [LARGE SCALE GENOMIC DNA]</scope>
    <source>
        <strain evidence="1 2">NIES-4479</strain>
    </source>
</reference>
<dbReference type="GO" id="GO:0015996">
    <property type="term" value="P:chlorophyll catabolic process"/>
    <property type="evidence" value="ECO:0007669"/>
    <property type="project" value="TreeGrafter"/>
</dbReference>
<dbReference type="Proteomes" id="UP001165080">
    <property type="component" value="Unassembled WGS sequence"/>
</dbReference>